<sequence length="75" mass="9031">QISYKKVFRRGIFIDEVRIENVEFISLYDLRRRIIHVVMRLIVFIPLETCVHTVEVARFTRSVLVGPQVDLRFQR</sequence>
<dbReference type="AlphaFoldDB" id="A0A195EHB8"/>
<proteinExistence type="predicted"/>
<dbReference type="STRING" id="471704.A0A195EHB8"/>
<evidence type="ECO:0000313" key="2">
    <source>
        <dbReference type="Proteomes" id="UP000078492"/>
    </source>
</evidence>
<reference evidence="1 2" key="1">
    <citation type="submission" date="2015-09" db="EMBL/GenBank/DDBJ databases">
        <title>Trachymyrmex cornetzi WGS genome.</title>
        <authorList>
            <person name="Nygaard S."/>
            <person name="Hu H."/>
            <person name="Boomsma J."/>
            <person name="Zhang G."/>
        </authorList>
    </citation>
    <scope>NUCLEOTIDE SEQUENCE [LARGE SCALE GENOMIC DNA]</scope>
    <source>
        <strain evidence="1">Tcor2-1</strain>
        <tissue evidence="1">Whole body</tissue>
    </source>
</reference>
<feature type="non-terminal residue" evidence="1">
    <location>
        <position position="1"/>
    </location>
</feature>
<protein>
    <submittedName>
        <fullName evidence="1">Uncharacterized protein</fullName>
    </submittedName>
</protein>
<gene>
    <name evidence="1" type="ORF">ALC57_03598</name>
</gene>
<keyword evidence="2" id="KW-1185">Reference proteome</keyword>
<name>A0A195EHB8_9HYME</name>
<organism evidence="1 2">
    <name type="scientific">Trachymyrmex cornetzi</name>
    <dbReference type="NCBI Taxonomy" id="471704"/>
    <lineage>
        <taxon>Eukaryota</taxon>
        <taxon>Metazoa</taxon>
        <taxon>Ecdysozoa</taxon>
        <taxon>Arthropoda</taxon>
        <taxon>Hexapoda</taxon>
        <taxon>Insecta</taxon>
        <taxon>Pterygota</taxon>
        <taxon>Neoptera</taxon>
        <taxon>Endopterygota</taxon>
        <taxon>Hymenoptera</taxon>
        <taxon>Apocrita</taxon>
        <taxon>Aculeata</taxon>
        <taxon>Formicoidea</taxon>
        <taxon>Formicidae</taxon>
        <taxon>Myrmicinae</taxon>
        <taxon>Trachymyrmex</taxon>
    </lineage>
</organism>
<dbReference type="EMBL" id="KQ978957">
    <property type="protein sequence ID" value="KYN27254.1"/>
    <property type="molecule type" value="Genomic_DNA"/>
</dbReference>
<accession>A0A195EHB8</accession>
<dbReference type="Proteomes" id="UP000078492">
    <property type="component" value="Unassembled WGS sequence"/>
</dbReference>
<evidence type="ECO:0000313" key="1">
    <source>
        <dbReference type="EMBL" id="KYN27254.1"/>
    </source>
</evidence>